<dbReference type="SUPFAM" id="SSF46689">
    <property type="entry name" value="Homeodomain-like"/>
    <property type="match status" value="1"/>
</dbReference>
<keyword evidence="2" id="KW-0238">DNA-binding</keyword>
<dbReference type="InterPro" id="IPR018060">
    <property type="entry name" value="HTH_AraC"/>
</dbReference>
<evidence type="ECO:0000259" key="5">
    <source>
        <dbReference type="PROSITE" id="PS01124"/>
    </source>
</evidence>
<dbReference type="Pfam" id="PF12833">
    <property type="entry name" value="HTH_18"/>
    <property type="match status" value="1"/>
</dbReference>
<proteinExistence type="predicted"/>
<dbReference type="PROSITE" id="PS00041">
    <property type="entry name" value="HTH_ARAC_FAMILY_1"/>
    <property type="match status" value="1"/>
</dbReference>
<organism evidence="6 7">
    <name type="scientific">Candidatus Raymondbacteria bacterium RIFOXYD12_FULL_49_13</name>
    <dbReference type="NCBI Taxonomy" id="1817890"/>
    <lineage>
        <taxon>Bacteria</taxon>
        <taxon>Raymondiibacteriota</taxon>
    </lineage>
</organism>
<dbReference type="Gene3D" id="1.10.10.60">
    <property type="entry name" value="Homeodomain-like"/>
    <property type="match status" value="1"/>
</dbReference>
<keyword evidence="4" id="KW-0812">Transmembrane</keyword>
<dbReference type="SMART" id="SM00342">
    <property type="entry name" value="HTH_ARAC"/>
    <property type="match status" value="1"/>
</dbReference>
<keyword evidence="1" id="KW-0805">Transcription regulation</keyword>
<sequence length="645" mass="73174">MLCILKNPRWISQLFVILLFSVPVFPECILKNDFEDTASLKMWGLSKSNVSITPEAAHRGKNGLRLYADTNEAFIQRSVRWPLEEKSVAGGLYIQFSIRLNNRSEQRTPFQSGYCSILEMIMKPPAAGYYCNPALIAAYDDSGRVQLKLLIRSSIEDIPLQILSQHLAFNTWCTVCIFLRIRDGILTDSLFIDGTLAGAKSRALVHTLGFYHNISFGFTHKNNAPFLSCDMDDICIGNKRAGSADTHVEPFSPAQYEYVFPAAPAFTVHGRDNTTSVRVRIDSALRLVRDSVFMPGQTLRFGKDFSPGGMYSYMVKIPGDSLWSEQRTFMISPKRTDSIEENSIGATMAFSSERVTNHYFYGDTVIIEISGIASDSTTYVDLNVQFARHPLLRSDRFGTAKRSMNHIFSLSSGSSVYYSGLEATKEWKLVPPNGQSREYPNDFIVIDQYAFNTRTGKARFAFRLPGYLEQGLWIVNGYIVNDTKGKIYALPTLFFVLQKKRGLLYAAVLCAIIAALGALLIRQRVMRRPLMEKIPEQWKKIAETIEQYLFDHYAEQDLDRYKIAEQAYMSERRLYSIYQAVNGLSPIQHLHNIRLQKAMELLKSTSKSVNEIAYAVGIDGFNNFHRVFKKATGITPGEYRKEHRP</sequence>
<dbReference type="GO" id="GO:0003700">
    <property type="term" value="F:DNA-binding transcription factor activity"/>
    <property type="evidence" value="ECO:0007669"/>
    <property type="project" value="InterPro"/>
</dbReference>
<dbReference type="InterPro" id="IPR009057">
    <property type="entry name" value="Homeodomain-like_sf"/>
</dbReference>
<evidence type="ECO:0000256" key="3">
    <source>
        <dbReference type="ARBA" id="ARBA00023163"/>
    </source>
</evidence>
<keyword evidence="4" id="KW-0472">Membrane</keyword>
<gene>
    <name evidence="6" type="ORF">A2519_01680</name>
</gene>
<protein>
    <recommendedName>
        <fullName evidence="5">HTH araC/xylS-type domain-containing protein</fullName>
    </recommendedName>
</protein>
<evidence type="ECO:0000256" key="1">
    <source>
        <dbReference type="ARBA" id="ARBA00023015"/>
    </source>
</evidence>
<dbReference type="GO" id="GO:0043565">
    <property type="term" value="F:sequence-specific DNA binding"/>
    <property type="evidence" value="ECO:0007669"/>
    <property type="project" value="InterPro"/>
</dbReference>
<dbReference type="Proteomes" id="UP000179243">
    <property type="component" value="Unassembled WGS sequence"/>
</dbReference>
<feature type="domain" description="HTH araC/xylS-type" evidence="5">
    <location>
        <begin position="543"/>
        <end position="642"/>
    </location>
</feature>
<evidence type="ECO:0000256" key="2">
    <source>
        <dbReference type="ARBA" id="ARBA00023125"/>
    </source>
</evidence>
<dbReference type="AlphaFoldDB" id="A0A1F7F5B5"/>
<evidence type="ECO:0000256" key="4">
    <source>
        <dbReference type="SAM" id="Phobius"/>
    </source>
</evidence>
<keyword evidence="4" id="KW-1133">Transmembrane helix</keyword>
<dbReference type="EMBL" id="MFYX01000119">
    <property type="protein sequence ID" value="OGK01773.1"/>
    <property type="molecule type" value="Genomic_DNA"/>
</dbReference>
<name>A0A1F7F5B5_UNCRA</name>
<accession>A0A1F7F5B5</accession>
<reference evidence="6 7" key="1">
    <citation type="journal article" date="2016" name="Nat. Commun.">
        <title>Thousands of microbial genomes shed light on interconnected biogeochemical processes in an aquifer system.</title>
        <authorList>
            <person name="Anantharaman K."/>
            <person name="Brown C.T."/>
            <person name="Hug L.A."/>
            <person name="Sharon I."/>
            <person name="Castelle C.J."/>
            <person name="Probst A.J."/>
            <person name="Thomas B.C."/>
            <person name="Singh A."/>
            <person name="Wilkins M.J."/>
            <person name="Karaoz U."/>
            <person name="Brodie E.L."/>
            <person name="Williams K.H."/>
            <person name="Hubbard S.S."/>
            <person name="Banfield J.F."/>
        </authorList>
    </citation>
    <scope>NUCLEOTIDE SEQUENCE [LARGE SCALE GENOMIC DNA]</scope>
</reference>
<evidence type="ECO:0000313" key="7">
    <source>
        <dbReference type="Proteomes" id="UP000179243"/>
    </source>
</evidence>
<dbReference type="PROSITE" id="PS01124">
    <property type="entry name" value="HTH_ARAC_FAMILY_2"/>
    <property type="match status" value="1"/>
</dbReference>
<dbReference type="PANTHER" id="PTHR43280">
    <property type="entry name" value="ARAC-FAMILY TRANSCRIPTIONAL REGULATOR"/>
    <property type="match status" value="1"/>
</dbReference>
<keyword evidence="3" id="KW-0804">Transcription</keyword>
<comment type="caution">
    <text evidence="6">The sequence shown here is derived from an EMBL/GenBank/DDBJ whole genome shotgun (WGS) entry which is preliminary data.</text>
</comment>
<feature type="transmembrane region" description="Helical" evidence="4">
    <location>
        <begin position="502"/>
        <end position="521"/>
    </location>
</feature>
<dbReference type="PANTHER" id="PTHR43280:SF2">
    <property type="entry name" value="HTH-TYPE TRANSCRIPTIONAL REGULATOR EXSA"/>
    <property type="match status" value="1"/>
</dbReference>
<dbReference type="InterPro" id="IPR018062">
    <property type="entry name" value="HTH_AraC-typ_CS"/>
</dbReference>
<evidence type="ECO:0000313" key="6">
    <source>
        <dbReference type="EMBL" id="OGK01773.1"/>
    </source>
</evidence>